<comment type="catalytic activity">
    <reaction evidence="6">
        <text>[protein]-dithiol + NADP(+) = [protein]-disulfide + NADPH + H(+)</text>
        <dbReference type="Rhea" id="RHEA:18753"/>
        <dbReference type="Rhea" id="RHEA-COMP:10593"/>
        <dbReference type="Rhea" id="RHEA-COMP:10594"/>
        <dbReference type="ChEBI" id="CHEBI:15378"/>
        <dbReference type="ChEBI" id="CHEBI:29950"/>
        <dbReference type="ChEBI" id="CHEBI:50058"/>
        <dbReference type="ChEBI" id="CHEBI:57783"/>
        <dbReference type="ChEBI" id="CHEBI:58349"/>
        <dbReference type="EC" id="1.8.1.8"/>
    </reaction>
</comment>
<evidence type="ECO:0000259" key="9">
    <source>
        <dbReference type="Pfam" id="PF13905"/>
    </source>
</evidence>
<evidence type="ECO:0000313" key="11">
    <source>
        <dbReference type="Proteomes" id="UP001479436"/>
    </source>
</evidence>
<evidence type="ECO:0000256" key="7">
    <source>
        <dbReference type="SAM" id="MobiDB-lite"/>
    </source>
</evidence>
<dbReference type="Pfam" id="PF13905">
    <property type="entry name" value="Thioredoxin_8"/>
    <property type="match status" value="1"/>
</dbReference>
<dbReference type="EMBL" id="JASJQH010008320">
    <property type="protein sequence ID" value="KAK9693536.1"/>
    <property type="molecule type" value="Genomic_DNA"/>
</dbReference>
<dbReference type="SUPFAM" id="SSF52833">
    <property type="entry name" value="Thioredoxin-like"/>
    <property type="match status" value="1"/>
</dbReference>
<evidence type="ECO:0000256" key="3">
    <source>
        <dbReference type="ARBA" id="ARBA00023002"/>
    </source>
</evidence>
<dbReference type="InterPro" id="IPR052259">
    <property type="entry name" value="Nucleoredoxin-like"/>
</dbReference>
<dbReference type="PANTHER" id="PTHR13871:SF96">
    <property type="entry name" value="THIOREDOXIN DOMAIN-CONTAINING PROTEIN"/>
    <property type="match status" value="1"/>
</dbReference>
<keyword evidence="8" id="KW-1133">Transmembrane helix</keyword>
<dbReference type="EC" id="1.8.1.8" evidence="1"/>
<dbReference type="Proteomes" id="UP001479436">
    <property type="component" value="Unassembled WGS sequence"/>
</dbReference>
<gene>
    <name evidence="10" type="ORF">K7432_013877</name>
</gene>
<dbReference type="PANTHER" id="PTHR13871">
    <property type="entry name" value="THIOREDOXIN"/>
    <property type="match status" value="1"/>
</dbReference>
<keyword evidence="11" id="KW-1185">Reference proteome</keyword>
<comment type="catalytic activity">
    <reaction evidence="5">
        <text>[protein]-dithiol + NAD(+) = [protein]-disulfide + NADH + H(+)</text>
        <dbReference type="Rhea" id="RHEA:18749"/>
        <dbReference type="Rhea" id="RHEA-COMP:10593"/>
        <dbReference type="Rhea" id="RHEA-COMP:10594"/>
        <dbReference type="ChEBI" id="CHEBI:15378"/>
        <dbReference type="ChEBI" id="CHEBI:29950"/>
        <dbReference type="ChEBI" id="CHEBI:50058"/>
        <dbReference type="ChEBI" id="CHEBI:57540"/>
        <dbReference type="ChEBI" id="CHEBI:57945"/>
        <dbReference type="EC" id="1.8.1.8"/>
    </reaction>
</comment>
<feature type="domain" description="Thioredoxin-like fold" evidence="9">
    <location>
        <begin position="69"/>
        <end position="153"/>
    </location>
</feature>
<keyword evidence="8" id="KW-0472">Membrane</keyword>
<evidence type="ECO:0000256" key="1">
    <source>
        <dbReference type="ARBA" id="ARBA00012612"/>
    </source>
</evidence>
<evidence type="ECO:0000256" key="4">
    <source>
        <dbReference type="ARBA" id="ARBA00023027"/>
    </source>
</evidence>
<dbReference type="InterPro" id="IPR012336">
    <property type="entry name" value="Thioredoxin-like_fold"/>
</dbReference>
<evidence type="ECO:0000256" key="5">
    <source>
        <dbReference type="ARBA" id="ARBA00047388"/>
    </source>
</evidence>
<comment type="caution">
    <text evidence="10">The sequence shown here is derived from an EMBL/GenBank/DDBJ whole genome shotgun (WGS) entry which is preliminary data.</text>
</comment>
<accession>A0ABR2VR41</accession>
<proteinExistence type="predicted"/>
<sequence>MSDSEVSLPPPPPYSETELKDTKENDSTVQEVTEKKIAPATRNKEESILFQITLEDSHGKKVPVYELADKIVGFYFTANWVGEPVEIFDPQLIKFANAHKDEFVVVVVSADRRKEAFLEYMKDKPFLAIPFDEPIREQILKEWSIKLIPTLTIYHPLKHEVLTSWGRGAIMKNGEKCLQAWKKGDSGLTWSQLAGFGDVPVVQYVCLTLITLFIYYRFF</sequence>
<protein>
    <recommendedName>
        <fullName evidence="1">protein-disulfide reductase</fullName>
        <ecNumber evidence="1">1.8.1.8</ecNumber>
    </recommendedName>
</protein>
<keyword evidence="3" id="KW-0560">Oxidoreductase</keyword>
<evidence type="ECO:0000256" key="6">
    <source>
        <dbReference type="ARBA" id="ARBA00047804"/>
    </source>
</evidence>
<feature type="compositionally biased region" description="Basic and acidic residues" evidence="7">
    <location>
        <begin position="17"/>
        <end position="34"/>
    </location>
</feature>
<keyword evidence="4" id="KW-0520">NAD</keyword>
<evidence type="ECO:0000256" key="8">
    <source>
        <dbReference type="SAM" id="Phobius"/>
    </source>
</evidence>
<feature type="region of interest" description="Disordered" evidence="7">
    <location>
        <begin position="1"/>
        <end position="34"/>
    </location>
</feature>
<reference evidence="10 11" key="1">
    <citation type="submission" date="2023-04" db="EMBL/GenBank/DDBJ databases">
        <title>Genome of Basidiobolus ranarum AG-B5.</title>
        <authorList>
            <person name="Stajich J.E."/>
            <person name="Carter-House D."/>
            <person name="Gryganskyi A."/>
        </authorList>
    </citation>
    <scope>NUCLEOTIDE SEQUENCE [LARGE SCALE GENOMIC DNA]</scope>
    <source>
        <strain evidence="10 11">AG-B5</strain>
    </source>
</reference>
<dbReference type="Gene3D" id="3.40.30.10">
    <property type="entry name" value="Glutaredoxin"/>
    <property type="match status" value="1"/>
</dbReference>
<name>A0ABR2VR41_9FUNG</name>
<keyword evidence="2" id="KW-0677">Repeat</keyword>
<dbReference type="InterPro" id="IPR036249">
    <property type="entry name" value="Thioredoxin-like_sf"/>
</dbReference>
<organism evidence="10 11">
    <name type="scientific">Basidiobolus ranarum</name>
    <dbReference type="NCBI Taxonomy" id="34480"/>
    <lineage>
        <taxon>Eukaryota</taxon>
        <taxon>Fungi</taxon>
        <taxon>Fungi incertae sedis</taxon>
        <taxon>Zoopagomycota</taxon>
        <taxon>Entomophthoromycotina</taxon>
        <taxon>Basidiobolomycetes</taxon>
        <taxon>Basidiobolales</taxon>
        <taxon>Basidiobolaceae</taxon>
        <taxon>Basidiobolus</taxon>
    </lineage>
</organism>
<feature type="transmembrane region" description="Helical" evidence="8">
    <location>
        <begin position="201"/>
        <end position="218"/>
    </location>
</feature>
<evidence type="ECO:0000256" key="2">
    <source>
        <dbReference type="ARBA" id="ARBA00022737"/>
    </source>
</evidence>
<keyword evidence="8" id="KW-0812">Transmembrane</keyword>
<evidence type="ECO:0000313" key="10">
    <source>
        <dbReference type="EMBL" id="KAK9693536.1"/>
    </source>
</evidence>